<keyword evidence="2" id="KW-0808">Transferase</keyword>
<protein>
    <submittedName>
        <fullName evidence="2">Putative phosphoribosyl transferase</fullName>
    </submittedName>
</protein>
<dbReference type="AlphaFoldDB" id="A0A2P5KCR7"/>
<proteinExistence type="predicted"/>
<evidence type="ECO:0000259" key="1">
    <source>
        <dbReference type="Pfam" id="PF00156"/>
    </source>
</evidence>
<name>A0A2P5KCR7_9BURK</name>
<reference evidence="2 3" key="1">
    <citation type="submission" date="2018-01" db="EMBL/GenBank/DDBJ databases">
        <title>Genomic Encyclopedia of Type Strains, Phase III (KMG-III): the genomes of soil and plant-associated and newly described type strains.</title>
        <authorList>
            <person name="Whitman W."/>
        </authorList>
    </citation>
    <scope>NUCLEOTIDE SEQUENCE [LARGE SCALE GENOMIC DNA]</scope>
    <source>
        <strain evidence="2 3">HKI456</strain>
    </source>
</reference>
<dbReference type="Proteomes" id="UP000243096">
    <property type="component" value="Unassembled WGS sequence"/>
</dbReference>
<sequence length="222" mass="23726">MQFPPPLPFDNRRAAGVVLGYALARYRGAAPLVVGLPRGGVPVAYEVACALGGTLDVLLVRKLGAPQQPELALGSIIDGKPPQVVWNDDIISMLRPSDDYLRGEQHRQWQELERRRALYRGGMGPVAAPHRTVIVVDDGVATGSTMKAALLALRKLGAARLVAAAPVAPRDVWNSIATLADDAVCIAPLDSFGAVSLYYVDFTQTTDAEVIELMTQARDACA</sequence>
<dbReference type="GO" id="GO:0016740">
    <property type="term" value="F:transferase activity"/>
    <property type="evidence" value="ECO:0007669"/>
    <property type="project" value="UniProtKB-KW"/>
</dbReference>
<dbReference type="Gene3D" id="3.30.1310.20">
    <property type="entry name" value="PRTase-like"/>
    <property type="match status" value="1"/>
</dbReference>
<organism evidence="2 3">
    <name type="scientific">Mycetohabitans endofungorum</name>
    <dbReference type="NCBI Taxonomy" id="417203"/>
    <lineage>
        <taxon>Bacteria</taxon>
        <taxon>Pseudomonadati</taxon>
        <taxon>Pseudomonadota</taxon>
        <taxon>Betaproteobacteria</taxon>
        <taxon>Burkholderiales</taxon>
        <taxon>Burkholderiaceae</taxon>
        <taxon>Mycetohabitans</taxon>
    </lineage>
</organism>
<dbReference type="EMBL" id="PRDW01000003">
    <property type="protein sequence ID" value="PPB84506.1"/>
    <property type="molecule type" value="Genomic_DNA"/>
</dbReference>
<dbReference type="InterPro" id="IPR000836">
    <property type="entry name" value="PRTase_dom"/>
</dbReference>
<dbReference type="Pfam" id="PF00156">
    <property type="entry name" value="Pribosyltran"/>
    <property type="match status" value="1"/>
</dbReference>
<dbReference type="SUPFAM" id="SSF53271">
    <property type="entry name" value="PRTase-like"/>
    <property type="match status" value="1"/>
</dbReference>
<keyword evidence="3" id="KW-1185">Reference proteome</keyword>
<comment type="caution">
    <text evidence="2">The sequence shown here is derived from an EMBL/GenBank/DDBJ whole genome shotgun (WGS) entry which is preliminary data.</text>
</comment>
<dbReference type="InterPro" id="IPR029057">
    <property type="entry name" value="PRTase-like"/>
</dbReference>
<gene>
    <name evidence="2" type="ORF">B0O95_103197</name>
</gene>
<evidence type="ECO:0000313" key="3">
    <source>
        <dbReference type="Proteomes" id="UP000243096"/>
    </source>
</evidence>
<dbReference type="RefSeq" id="WP_104076777.1">
    <property type="nucleotide sequence ID" value="NZ_CP062178.1"/>
</dbReference>
<dbReference type="OrthoDB" id="9810066at2"/>
<accession>A0A2P5KCR7</accession>
<evidence type="ECO:0000313" key="2">
    <source>
        <dbReference type="EMBL" id="PPB84506.1"/>
    </source>
</evidence>
<dbReference type="Gene3D" id="3.40.50.2020">
    <property type="match status" value="1"/>
</dbReference>
<feature type="domain" description="Phosphoribosyltransferase" evidence="1">
    <location>
        <begin position="26"/>
        <end position="201"/>
    </location>
</feature>
<dbReference type="CDD" id="cd06223">
    <property type="entry name" value="PRTases_typeI"/>
    <property type="match status" value="1"/>
</dbReference>